<dbReference type="GO" id="GO:0016020">
    <property type="term" value="C:membrane"/>
    <property type="evidence" value="ECO:0007669"/>
    <property type="project" value="UniProtKB-SubCell"/>
</dbReference>
<evidence type="ECO:0000256" key="1">
    <source>
        <dbReference type="ARBA" id="ARBA00004370"/>
    </source>
</evidence>
<evidence type="ECO:0000256" key="3">
    <source>
        <dbReference type="ARBA" id="ARBA00022692"/>
    </source>
</evidence>
<dbReference type="AlphaFoldDB" id="A0A368FKD2"/>
<comment type="caution">
    <text evidence="9">The sequence shown here is derived from an EMBL/GenBank/DDBJ whole genome shotgun (WGS) entry which is preliminary data.</text>
</comment>
<evidence type="ECO:0000313" key="10">
    <source>
        <dbReference type="Proteomes" id="UP000252519"/>
    </source>
</evidence>
<protein>
    <submittedName>
        <fullName evidence="9">Uncharacterized protein</fullName>
    </submittedName>
</protein>
<keyword evidence="5 7" id="KW-0472">Membrane</keyword>
<gene>
    <name evidence="9" type="ORF">ANCCAN_22214</name>
</gene>
<evidence type="ECO:0000256" key="2">
    <source>
        <dbReference type="ARBA" id="ARBA00009530"/>
    </source>
</evidence>
<proteinExistence type="inferred from homology"/>
<evidence type="ECO:0000256" key="5">
    <source>
        <dbReference type="ARBA" id="ARBA00023136"/>
    </source>
</evidence>
<dbReference type="OrthoDB" id="2802411at2759"/>
<comment type="similarity">
    <text evidence="2">Belongs to the UPF0057 (PMP3) family.</text>
</comment>
<feature type="signal peptide" evidence="8">
    <location>
        <begin position="1"/>
        <end position="19"/>
    </location>
</feature>
<evidence type="ECO:0000256" key="7">
    <source>
        <dbReference type="SAM" id="Phobius"/>
    </source>
</evidence>
<keyword evidence="4 7" id="KW-1133">Transmembrane helix</keyword>
<evidence type="ECO:0000256" key="8">
    <source>
        <dbReference type="SAM" id="SignalP"/>
    </source>
</evidence>
<keyword evidence="10" id="KW-1185">Reference proteome</keyword>
<organism evidence="9 10">
    <name type="scientific">Ancylostoma caninum</name>
    <name type="common">Dog hookworm</name>
    <dbReference type="NCBI Taxonomy" id="29170"/>
    <lineage>
        <taxon>Eukaryota</taxon>
        <taxon>Metazoa</taxon>
        <taxon>Ecdysozoa</taxon>
        <taxon>Nematoda</taxon>
        <taxon>Chromadorea</taxon>
        <taxon>Rhabditida</taxon>
        <taxon>Rhabditina</taxon>
        <taxon>Rhabditomorpha</taxon>
        <taxon>Strongyloidea</taxon>
        <taxon>Ancylostomatidae</taxon>
        <taxon>Ancylostomatinae</taxon>
        <taxon>Ancylostoma</taxon>
    </lineage>
</organism>
<sequence>MNTLILLFVSIFCPPLAVFMNWGCSGHLVFNIFLTSFVWLLGIGHAWVMIFASAVFACTENVMEFIREDAGCRRIEPANTVPDEIAVEVPGELEQPDHASPDDSETSLSPQD</sequence>
<reference evidence="9 10" key="1">
    <citation type="submission" date="2014-10" db="EMBL/GenBank/DDBJ databases">
        <title>Draft genome of the hookworm Ancylostoma caninum.</title>
        <authorList>
            <person name="Mitreva M."/>
        </authorList>
    </citation>
    <scope>NUCLEOTIDE SEQUENCE [LARGE SCALE GENOMIC DNA]</scope>
    <source>
        <strain evidence="9 10">Baltimore</strain>
    </source>
</reference>
<keyword evidence="3 7" id="KW-0812">Transmembrane</keyword>
<comment type="subcellular location">
    <subcellularLocation>
        <location evidence="1">Membrane</location>
    </subcellularLocation>
</comment>
<keyword evidence="8" id="KW-0732">Signal</keyword>
<accession>A0A368FKD2</accession>
<feature type="transmembrane region" description="Helical" evidence="7">
    <location>
        <begin position="36"/>
        <end position="58"/>
    </location>
</feature>
<name>A0A368FKD2_ANCCA</name>
<dbReference type="Pfam" id="PF01679">
    <property type="entry name" value="Pmp3"/>
    <property type="match status" value="1"/>
</dbReference>
<feature type="region of interest" description="Disordered" evidence="6">
    <location>
        <begin position="91"/>
        <end position="112"/>
    </location>
</feature>
<evidence type="ECO:0000256" key="6">
    <source>
        <dbReference type="SAM" id="MobiDB-lite"/>
    </source>
</evidence>
<evidence type="ECO:0000313" key="9">
    <source>
        <dbReference type="EMBL" id="RCN31988.1"/>
    </source>
</evidence>
<feature type="chain" id="PRO_5016959614" evidence="8">
    <location>
        <begin position="20"/>
        <end position="112"/>
    </location>
</feature>
<evidence type="ECO:0000256" key="4">
    <source>
        <dbReference type="ARBA" id="ARBA00022989"/>
    </source>
</evidence>
<dbReference type="InterPro" id="IPR000612">
    <property type="entry name" value="PMP3"/>
</dbReference>
<dbReference type="EMBL" id="JOJR01001182">
    <property type="protein sequence ID" value="RCN31988.1"/>
    <property type="molecule type" value="Genomic_DNA"/>
</dbReference>
<dbReference type="Proteomes" id="UP000252519">
    <property type="component" value="Unassembled WGS sequence"/>
</dbReference>